<evidence type="ECO:0008006" key="3">
    <source>
        <dbReference type="Google" id="ProtNLM"/>
    </source>
</evidence>
<name>A0A6G1KYY3_9PEZI</name>
<dbReference type="PANTHER" id="PTHR38790">
    <property type="entry name" value="2EXR DOMAIN-CONTAINING PROTEIN-RELATED"/>
    <property type="match status" value="1"/>
</dbReference>
<evidence type="ECO:0000313" key="1">
    <source>
        <dbReference type="EMBL" id="KAF2765479.1"/>
    </source>
</evidence>
<evidence type="ECO:0000313" key="2">
    <source>
        <dbReference type="Proteomes" id="UP000799436"/>
    </source>
</evidence>
<proteinExistence type="predicted"/>
<gene>
    <name evidence="1" type="ORF">EJ03DRAFT_354849</name>
</gene>
<organism evidence="1 2">
    <name type="scientific">Teratosphaeria nubilosa</name>
    <dbReference type="NCBI Taxonomy" id="161662"/>
    <lineage>
        <taxon>Eukaryota</taxon>
        <taxon>Fungi</taxon>
        <taxon>Dikarya</taxon>
        <taxon>Ascomycota</taxon>
        <taxon>Pezizomycotina</taxon>
        <taxon>Dothideomycetes</taxon>
        <taxon>Dothideomycetidae</taxon>
        <taxon>Mycosphaerellales</taxon>
        <taxon>Teratosphaeriaceae</taxon>
        <taxon>Teratosphaeria</taxon>
    </lineage>
</organism>
<keyword evidence="2" id="KW-1185">Reference proteome</keyword>
<dbReference type="AlphaFoldDB" id="A0A6G1KYY3"/>
<dbReference type="EMBL" id="ML995891">
    <property type="protein sequence ID" value="KAF2765479.1"/>
    <property type="molecule type" value="Genomic_DNA"/>
</dbReference>
<reference evidence="1" key="1">
    <citation type="journal article" date="2020" name="Stud. Mycol.">
        <title>101 Dothideomycetes genomes: a test case for predicting lifestyles and emergence of pathogens.</title>
        <authorList>
            <person name="Haridas S."/>
            <person name="Albert R."/>
            <person name="Binder M."/>
            <person name="Bloem J."/>
            <person name="Labutti K."/>
            <person name="Salamov A."/>
            <person name="Andreopoulos B."/>
            <person name="Baker S."/>
            <person name="Barry K."/>
            <person name="Bills G."/>
            <person name="Bluhm B."/>
            <person name="Cannon C."/>
            <person name="Castanera R."/>
            <person name="Culley D."/>
            <person name="Daum C."/>
            <person name="Ezra D."/>
            <person name="Gonzalez J."/>
            <person name="Henrissat B."/>
            <person name="Kuo A."/>
            <person name="Liang C."/>
            <person name="Lipzen A."/>
            <person name="Lutzoni F."/>
            <person name="Magnuson J."/>
            <person name="Mondo S."/>
            <person name="Nolan M."/>
            <person name="Ohm R."/>
            <person name="Pangilinan J."/>
            <person name="Park H.-J."/>
            <person name="Ramirez L."/>
            <person name="Alfaro M."/>
            <person name="Sun H."/>
            <person name="Tritt A."/>
            <person name="Yoshinaga Y."/>
            <person name="Zwiers L.-H."/>
            <person name="Turgeon B."/>
            <person name="Goodwin S."/>
            <person name="Spatafora J."/>
            <person name="Crous P."/>
            <person name="Grigoriev I."/>
        </authorList>
    </citation>
    <scope>NUCLEOTIDE SEQUENCE</scope>
    <source>
        <strain evidence="1">CBS 116005</strain>
    </source>
</reference>
<sequence length="162" mass="18410">MSAINPHSAFLELPPEIRDIIYELVFVRHSAAGSAIRISNVPSKALLITCRQIYHEANAMYKHAYCSFWRQNKHVVDQRGDPDMAETTNIIQDPDLAAIHHLTILTTPAFVLGLSSQALHEHFEHRLRRFIRSLSQCPASWRLTRGGERVWKMKTGVGERGA</sequence>
<protein>
    <recommendedName>
        <fullName evidence="3">F-box domain-containing protein</fullName>
    </recommendedName>
</protein>
<dbReference type="OrthoDB" id="5413827at2759"/>
<accession>A0A6G1KYY3</accession>
<dbReference type="PANTHER" id="PTHR38790:SF8">
    <property type="entry name" value="F-BOX DOMAIN-CONTAINING PROTEIN"/>
    <property type="match status" value="1"/>
</dbReference>
<dbReference type="Proteomes" id="UP000799436">
    <property type="component" value="Unassembled WGS sequence"/>
</dbReference>